<gene>
    <name evidence="2" type="ORF">EAF64_17230</name>
</gene>
<evidence type="ECO:0000256" key="1">
    <source>
        <dbReference type="SAM" id="Phobius"/>
    </source>
</evidence>
<proteinExistence type="predicted"/>
<evidence type="ECO:0000313" key="3">
    <source>
        <dbReference type="Proteomes" id="UP000289691"/>
    </source>
</evidence>
<keyword evidence="1" id="KW-0472">Membrane</keyword>
<dbReference type="Proteomes" id="UP000289691">
    <property type="component" value="Unassembled WGS sequence"/>
</dbReference>
<reference evidence="2 3" key="1">
    <citation type="submission" date="2019-01" db="EMBL/GenBank/DDBJ databases">
        <title>Halorientalis sp. F13-25 a new haloarchaeum isolated from hypersaline water.</title>
        <authorList>
            <person name="Ana D.-V."/>
            <person name="Cristina S.-P."/>
            <person name="Antonio V."/>
        </authorList>
    </citation>
    <scope>NUCLEOTIDE SEQUENCE [LARGE SCALE GENOMIC DNA]</scope>
    <source>
        <strain evidence="2 3">F13-25</strain>
    </source>
</reference>
<keyword evidence="3" id="KW-1185">Reference proteome</keyword>
<keyword evidence="1" id="KW-1133">Transmembrane helix</keyword>
<dbReference type="AlphaFoldDB" id="A0A498KSK9"/>
<organism evidence="2 3">
    <name type="scientific">Halorientalis pallida</name>
    <dbReference type="NCBI Taxonomy" id="2479928"/>
    <lineage>
        <taxon>Archaea</taxon>
        <taxon>Methanobacteriati</taxon>
        <taxon>Methanobacteriota</taxon>
        <taxon>Stenosarchaea group</taxon>
        <taxon>Halobacteria</taxon>
        <taxon>Halobacteriales</taxon>
        <taxon>Haloarculaceae</taxon>
        <taxon>Halorientalis</taxon>
    </lineage>
</organism>
<sequence length="69" mass="7950">MTPGAPWRRRTHRLVHLLFAVALGTFVYSPLRTVAVAVLVVQLLVFPGLLLSGILLWKGPRIRQWYRDR</sequence>
<feature type="transmembrane region" description="Helical" evidence="1">
    <location>
        <begin position="34"/>
        <end position="57"/>
    </location>
</feature>
<keyword evidence="1" id="KW-0812">Transmembrane</keyword>
<comment type="caution">
    <text evidence="2">The sequence shown here is derived from an EMBL/GenBank/DDBJ whole genome shotgun (WGS) entry which is preliminary data.</text>
</comment>
<feature type="transmembrane region" description="Helical" evidence="1">
    <location>
        <begin position="12"/>
        <end position="28"/>
    </location>
</feature>
<protein>
    <submittedName>
        <fullName evidence="2">Uncharacterized protein</fullName>
    </submittedName>
</protein>
<evidence type="ECO:0000313" key="2">
    <source>
        <dbReference type="EMBL" id="RXK46890.1"/>
    </source>
</evidence>
<name>A0A498KSK9_9EURY</name>
<dbReference type="EMBL" id="RDFA01000007">
    <property type="protein sequence ID" value="RXK46890.1"/>
    <property type="molecule type" value="Genomic_DNA"/>
</dbReference>
<dbReference type="OrthoDB" id="378448at2157"/>
<dbReference type="RefSeq" id="WP_129070223.1">
    <property type="nucleotide sequence ID" value="NZ_RDFA01000007.1"/>
</dbReference>
<accession>A0A498KSK9</accession>